<dbReference type="InterPro" id="IPR036249">
    <property type="entry name" value="Thioredoxin-like_sf"/>
</dbReference>
<evidence type="ECO:0000256" key="1">
    <source>
        <dbReference type="ARBA" id="ARBA00004196"/>
    </source>
</evidence>
<dbReference type="SUPFAM" id="SSF52833">
    <property type="entry name" value="Thioredoxin-like"/>
    <property type="match status" value="1"/>
</dbReference>
<dbReference type="GO" id="GO:0016209">
    <property type="term" value="F:antioxidant activity"/>
    <property type="evidence" value="ECO:0007669"/>
    <property type="project" value="InterPro"/>
</dbReference>
<dbReference type="PANTHER" id="PTHR42852">
    <property type="entry name" value="THIOL:DISULFIDE INTERCHANGE PROTEIN DSBE"/>
    <property type="match status" value="1"/>
</dbReference>
<proteinExistence type="predicted"/>
<evidence type="ECO:0000256" key="2">
    <source>
        <dbReference type="ARBA" id="ARBA00022748"/>
    </source>
</evidence>
<keyword evidence="4" id="KW-0676">Redox-active center</keyword>
<dbReference type="RefSeq" id="WP_252112150.1">
    <property type="nucleotide sequence ID" value="NZ_JAMSHT010000001.1"/>
</dbReference>
<organism evidence="6 7">
    <name type="scientific">Sphingomicrobium sediminis</name>
    <dbReference type="NCBI Taxonomy" id="2950949"/>
    <lineage>
        <taxon>Bacteria</taxon>
        <taxon>Pseudomonadati</taxon>
        <taxon>Pseudomonadota</taxon>
        <taxon>Alphaproteobacteria</taxon>
        <taxon>Sphingomonadales</taxon>
        <taxon>Sphingomonadaceae</taxon>
        <taxon>Sphingomicrobium</taxon>
    </lineage>
</organism>
<keyword evidence="7" id="KW-1185">Reference proteome</keyword>
<evidence type="ECO:0000256" key="3">
    <source>
        <dbReference type="ARBA" id="ARBA00023157"/>
    </source>
</evidence>
<dbReference type="PANTHER" id="PTHR42852:SF6">
    <property type="entry name" value="THIOL:DISULFIDE INTERCHANGE PROTEIN DSBE"/>
    <property type="match status" value="1"/>
</dbReference>
<evidence type="ECO:0000259" key="5">
    <source>
        <dbReference type="PROSITE" id="PS51352"/>
    </source>
</evidence>
<dbReference type="InterPro" id="IPR000866">
    <property type="entry name" value="AhpC/TSA"/>
</dbReference>
<comment type="caution">
    <text evidence="6">The sequence shown here is derived from an EMBL/GenBank/DDBJ whole genome shotgun (WGS) entry which is preliminary data.</text>
</comment>
<evidence type="ECO:0000313" key="7">
    <source>
        <dbReference type="Proteomes" id="UP001155128"/>
    </source>
</evidence>
<evidence type="ECO:0000313" key="6">
    <source>
        <dbReference type="EMBL" id="MCM8556714.1"/>
    </source>
</evidence>
<protein>
    <submittedName>
        <fullName evidence="6">Redoxin domain-containing protein</fullName>
    </submittedName>
</protein>
<comment type="subcellular location">
    <subcellularLocation>
        <location evidence="1">Cell envelope</location>
    </subcellularLocation>
</comment>
<dbReference type="AlphaFoldDB" id="A0A9X2EJH1"/>
<dbReference type="GO" id="GO:0017004">
    <property type="term" value="P:cytochrome complex assembly"/>
    <property type="evidence" value="ECO:0007669"/>
    <property type="project" value="UniProtKB-KW"/>
</dbReference>
<dbReference type="PROSITE" id="PS51352">
    <property type="entry name" value="THIOREDOXIN_2"/>
    <property type="match status" value="1"/>
</dbReference>
<dbReference type="EMBL" id="JAMSHT010000001">
    <property type="protein sequence ID" value="MCM8556714.1"/>
    <property type="molecule type" value="Genomic_DNA"/>
</dbReference>
<reference evidence="6" key="1">
    <citation type="submission" date="2022-06" db="EMBL/GenBank/DDBJ databases">
        <title>Sphingomicrobium sedimins sp. nov., a marine bacterium isolated from tidal flat.</title>
        <authorList>
            <person name="Kim C.-H."/>
            <person name="Yoo Y."/>
            <person name="Kim J.-J."/>
        </authorList>
    </citation>
    <scope>NUCLEOTIDE SEQUENCE</scope>
    <source>
        <strain evidence="6">GRR-S6-50</strain>
    </source>
</reference>
<keyword evidence="3" id="KW-1015">Disulfide bond</keyword>
<name>A0A9X2EJH1_9SPHN</name>
<sequence>MVRRFLPAIIVLALIGFVALRLVTGERTDIRSQLVGQPAPELVLPVAVGGKPGIDGFATGEPRLINLFGSWCRPCIDEAPLFEELAEAGIPIDGIVVRDTPEAVADFLARYGDPFARAGDDPDSQAMLALGATGVPETFLVDGEGIIRYHVQGPLAPEDVAPLIARWEALK</sequence>
<accession>A0A9X2EJH1</accession>
<dbReference type="InterPro" id="IPR050553">
    <property type="entry name" value="Thioredoxin_ResA/DsbE_sf"/>
</dbReference>
<keyword evidence="2" id="KW-0201">Cytochrome c-type biogenesis</keyword>
<dbReference type="GO" id="GO:0016491">
    <property type="term" value="F:oxidoreductase activity"/>
    <property type="evidence" value="ECO:0007669"/>
    <property type="project" value="InterPro"/>
</dbReference>
<gene>
    <name evidence="6" type="ORF">NDO55_02630</name>
</gene>
<dbReference type="Proteomes" id="UP001155128">
    <property type="component" value="Unassembled WGS sequence"/>
</dbReference>
<feature type="domain" description="Thioredoxin" evidence="5">
    <location>
        <begin position="33"/>
        <end position="171"/>
    </location>
</feature>
<dbReference type="GO" id="GO:0030313">
    <property type="term" value="C:cell envelope"/>
    <property type="evidence" value="ECO:0007669"/>
    <property type="project" value="UniProtKB-SubCell"/>
</dbReference>
<dbReference type="Gene3D" id="3.40.30.10">
    <property type="entry name" value="Glutaredoxin"/>
    <property type="match status" value="1"/>
</dbReference>
<evidence type="ECO:0000256" key="4">
    <source>
        <dbReference type="ARBA" id="ARBA00023284"/>
    </source>
</evidence>
<dbReference type="InterPro" id="IPR013766">
    <property type="entry name" value="Thioredoxin_domain"/>
</dbReference>
<dbReference type="Pfam" id="PF00578">
    <property type="entry name" value="AhpC-TSA"/>
    <property type="match status" value="1"/>
</dbReference>